<feature type="signal peptide" evidence="1">
    <location>
        <begin position="1"/>
        <end position="21"/>
    </location>
</feature>
<gene>
    <name evidence="2" type="ORF">J9253_02990</name>
</gene>
<dbReference type="RefSeq" id="WP_210223241.1">
    <property type="nucleotide sequence ID" value="NZ_CP072801.1"/>
</dbReference>
<proteinExistence type="predicted"/>
<keyword evidence="3" id="KW-1185">Reference proteome</keyword>
<accession>A0ABX7WUE1</accession>
<sequence>MSLSTYSAPAWLLLIASLLPASGCADTAALARAATTPTNTFAALWQPGWACGKTANVNRAFLRSLTDNNALHGYALNGIPLPILLGQNPEQSGAILFAKYNGKWQAYPIADGSVVLAAYSTPAFNRLMLFATGGREGPGNDYLVLYGKNQLRDFGCATAPFPAELSRPNWGNTYPGLHDFNMDTQGRGTLIAAANIVEGNTDSKHWYQYTSSDWGRSWGKALNLKALPPPKQGIFLPLQEVPASPWLLNNLLNSTP</sequence>
<organism evidence="2 3">
    <name type="scientific">Thiothrix litoralis</name>
    <dbReference type="NCBI Taxonomy" id="2891210"/>
    <lineage>
        <taxon>Bacteria</taxon>
        <taxon>Pseudomonadati</taxon>
        <taxon>Pseudomonadota</taxon>
        <taxon>Gammaproteobacteria</taxon>
        <taxon>Thiotrichales</taxon>
        <taxon>Thiotrichaceae</taxon>
        <taxon>Thiothrix</taxon>
    </lineage>
</organism>
<dbReference type="Proteomes" id="UP000672039">
    <property type="component" value="Chromosome"/>
</dbReference>
<dbReference type="EMBL" id="CP072801">
    <property type="protein sequence ID" value="QTR46926.1"/>
    <property type="molecule type" value="Genomic_DNA"/>
</dbReference>
<keyword evidence="1" id="KW-0732">Signal</keyword>
<evidence type="ECO:0000256" key="1">
    <source>
        <dbReference type="SAM" id="SignalP"/>
    </source>
</evidence>
<evidence type="ECO:0000313" key="3">
    <source>
        <dbReference type="Proteomes" id="UP000672039"/>
    </source>
</evidence>
<feature type="chain" id="PRO_5046444878" evidence="1">
    <location>
        <begin position="22"/>
        <end position="256"/>
    </location>
</feature>
<evidence type="ECO:0000313" key="2">
    <source>
        <dbReference type="EMBL" id="QTR46926.1"/>
    </source>
</evidence>
<name>A0ABX7WUE1_9GAMM</name>
<reference evidence="2 3" key="1">
    <citation type="submission" date="2021-04" db="EMBL/GenBank/DDBJ databases">
        <title>Genomics, taxonomy and metabolism of representatives of sulfur bacteria of the genus Thiothrix: Thiothrix fructosivorans QT, Thiothrix unzii A1T and three new species, Thiothrix subterranea sp. nov., Thiothrix litoralis sp. nov. and 'Candidatus Thiothrix anitrata' sp. nov.</title>
        <authorList>
            <person name="Ravin N.V."/>
            <person name="Smolyakov D."/>
            <person name="Rudenko T.S."/>
            <person name="Mardanov A.V."/>
            <person name="Beletsky A.V."/>
            <person name="Markov N.D."/>
            <person name="Fomenkov A.I."/>
            <person name="Roberts R.J."/>
            <person name="Karnachuk O.V."/>
            <person name="Novikov A."/>
            <person name="Grabovich M.Y."/>
        </authorList>
    </citation>
    <scope>NUCLEOTIDE SEQUENCE [LARGE SCALE GENOMIC DNA]</scope>
    <source>
        <strain evidence="2 3">AS</strain>
    </source>
</reference>
<protein>
    <submittedName>
        <fullName evidence="2">Uncharacterized protein</fullName>
    </submittedName>
</protein>